<sequence length="483" mass="53576">MKKIFTISTLIPIMLLTGCSQIPTYQKPKTELPTQQSLQQHQANIPMQLGLDEKSWFEQLSGDQTLFELTNEALLHNSDIQLARLNLEQARLLLQQSKSAQYPELNMSGELARTQTNDNVYPLDTGATFGQFSLGALLSYELDIWGRVDALKQQAQAAYSATQADQKTVKLTVSAAVANAYLNLMALNQTVRLAGNTVKSRKETLELRQTQLEYGSTTPLNVHQAESELAAVEIALQQQLEQRDLQLNALAVLVGRSAKSLVEMTSDTFKTKELSTFDSLPVPEGLSSKLIERRPDIVAMEQRLIAANANIGVAKASLFPSISLTGLLGFQSESLNQLFSDQSIGWNASAAINAPIFDYGKRQSQVQLSETQQQAMTIQYQQTLRNAFKEVLDALTQLKASTKQLEAQQRQVTALKQILQLSQTRFDAGYSSYLEVLDAQRNLFNSELAQVTMKRNHSSALVNLYKALGGNWKESQDKALQGK</sequence>
<keyword evidence="4" id="KW-1185">Reference proteome</keyword>
<dbReference type="Gene3D" id="1.20.1600.10">
    <property type="entry name" value="Outer membrane efflux proteins (OEP)"/>
    <property type="match status" value="1"/>
</dbReference>
<dbReference type="EMBL" id="CP102381">
    <property type="protein sequence ID" value="WEJ63045.1"/>
    <property type="molecule type" value="Genomic_DNA"/>
</dbReference>
<dbReference type="PROSITE" id="PS51257">
    <property type="entry name" value="PROKAR_LIPOPROTEIN"/>
    <property type="match status" value="1"/>
</dbReference>
<protein>
    <submittedName>
        <fullName evidence="3">Efflux transporter outer membrane subunit</fullName>
    </submittedName>
</protein>
<keyword evidence="2" id="KW-0449">Lipoprotein</keyword>
<evidence type="ECO:0000256" key="1">
    <source>
        <dbReference type="ARBA" id="ARBA00007613"/>
    </source>
</evidence>
<evidence type="ECO:0000313" key="4">
    <source>
        <dbReference type="Proteomes" id="UP001222275"/>
    </source>
</evidence>
<dbReference type="InterPro" id="IPR010131">
    <property type="entry name" value="MdtP/NodT-like"/>
</dbReference>
<keyword evidence="2" id="KW-0472">Membrane</keyword>
<keyword evidence="2" id="KW-0564">Palmitate</keyword>
<dbReference type="Proteomes" id="UP001222275">
    <property type="component" value="Chromosome"/>
</dbReference>
<reference evidence="3 4" key="1">
    <citation type="submission" date="2022-06" db="EMBL/GenBank/DDBJ databases">
        <title>Thiomicrohabdus sp. nov, an obligately chemolithoautotrophic, sulfur-oxidizing bacterium isolated from beach of Guanyin Mountain. Amoy.</title>
        <authorList>
            <person name="Zhu H."/>
        </authorList>
    </citation>
    <scope>NUCLEOTIDE SEQUENCE [LARGE SCALE GENOMIC DNA]</scope>
    <source>
        <strain evidence="3 4">XGS-01</strain>
    </source>
</reference>
<proteinExistence type="inferred from homology"/>
<comment type="similarity">
    <text evidence="1 2">Belongs to the outer membrane factor (OMF) (TC 1.B.17) family.</text>
</comment>
<dbReference type="Pfam" id="PF02321">
    <property type="entry name" value="OEP"/>
    <property type="match status" value="2"/>
</dbReference>
<accession>A0ABY8CEC5</accession>
<gene>
    <name evidence="3" type="ORF">NR989_02005</name>
</gene>
<organism evidence="3 4">
    <name type="scientific">Thiomicrorhabdus lithotrophica</name>
    <dbReference type="NCBI Taxonomy" id="2949997"/>
    <lineage>
        <taxon>Bacteria</taxon>
        <taxon>Pseudomonadati</taxon>
        <taxon>Pseudomonadota</taxon>
        <taxon>Gammaproteobacteria</taxon>
        <taxon>Thiotrichales</taxon>
        <taxon>Piscirickettsiaceae</taxon>
        <taxon>Thiomicrorhabdus</taxon>
    </lineage>
</organism>
<keyword evidence="2" id="KW-1134">Transmembrane beta strand</keyword>
<name>A0ABY8CEC5_9GAMM</name>
<dbReference type="NCBIfam" id="TIGR01845">
    <property type="entry name" value="outer_NodT"/>
    <property type="match status" value="1"/>
</dbReference>
<dbReference type="SUPFAM" id="SSF56954">
    <property type="entry name" value="Outer membrane efflux proteins (OEP)"/>
    <property type="match status" value="1"/>
</dbReference>
<dbReference type="InterPro" id="IPR003423">
    <property type="entry name" value="OMP_efflux"/>
</dbReference>
<evidence type="ECO:0000313" key="3">
    <source>
        <dbReference type="EMBL" id="WEJ63045.1"/>
    </source>
</evidence>
<dbReference type="Gene3D" id="2.20.200.10">
    <property type="entry name" value="Outer membrane efflux proteins (OEP)"/>
    <property type="match status" value="1"/>
</dbReference>
<dbReference type="RefSeq" id="WP_275595298.1">
    <property type="nucleotide sequence ID" value="NZ_CP102381.1"/>
</dbReference>
<keyword evidence="2" id="KW-0812">Transmembrane</keyword>
<comment type="subcellular location">
    <subcellularLocation>
        <location evidence="2">Cell outer membrane</location>
        <topology evidence="2">Lipid-anchor</topology>
    </subcellularLocation>
</comment>
<evidence type="ECO:0000256" key="2">
    <source>
        <dbReference type="RuleBase" id="RU362097"/>
    </source>
</evidence>
<dbReference type="PANTHER" id="PTHR30203">
    <property type="entry name" value="OUTER MEMBRANE CATION EFFLUX PROTEIN"/>
    <property type="match status" value="1"/>
</dbReference>